<sequence>MGSGGPVGGGGSGGRWWGSGGGCPEGWDGGWGFVRVGGKCSTGFGVGLVVQRTVLTSGGVRLAVRVAGPVGGPAVVLVHGWAQSGAVWGALEGFRTYAVDLRGHGLSEVPGGGYRDSAVWAEDLAAVLAFVGRPATVVGWSYGGLVVADYLRVYGTGSVVSLVFVGAITEIGRGRGGGVIGAVMREALPAALDDDAAMALFCARMAPSLPSEVVRELTAAALGVPPRVRAEMFARDVGSAAVLGAVDVPALVVHGVDDQVVDVAAARYNAAAIPGAELVLFPDTGHLPFLERPVEFAAALAGVAR</sequence>
<dbReference type="InterPro" id="IPR029058">
    <property type="entry name" value="AB_hydrolase_fold"/>
</dbReference>
<keyword evidence="1 4" id="KW-0378">Hydrolase</keyword>
<evidence type="ECO:0000256" key="2">
    <source>
        <dbReference type="SAM" id="MobiDB-lite"/>
    </source>
</evidence>
<evidence type="ECO:0000259" key="3">
    <source>
        <dbReference type="Pfam" id="PF12697"/>
    </source>
</evidence>
<accession>A0A9X2VVZ9</accession>
<dbReference type="Gene3D" id="3.40.50.1820">
    <property type="entry name" value="alpha/beta hydrolase"/>
    <property type="match status" value="1"/>
</dbReference>
<dbReference type="Pfam" id="PF12697">
    <property type="entry name" value="Abhydrolase_6"/>
    <property type="match status" value="1"/>
</dbReference>
<dbReference type="PANTHER" id="PTHR43798">
    <property type="entry name" value="MONOACYLGLYCEROL LIPASE"/>
    <property type="match status" value="1"/>
</dbReference>
<dbReference type="InterPro" id="IPR000073">
    <property type="entry name" value="AB_hydrolase_1"/>
</dbReference>
<protein>
    <submittedName>
        <fullName evidence="4">Alpha/beta hydrolase</fullName>
    </submittedName>
</protein>
<reference evidence="4" key="1">
    <citation type="submission" date="2022-08" db="EMBL/GenBank/DDBJ databases">
        <authorList>
            <person name="Tistechok S."/>
            <person name="Samborskyy M."/>
            <person name="Roman I."/>
        </authorList>
    </citation>
    <scope>NUCLEOTIDE SEQUENCE</scope>
    <source>
        <strain evidence="4">DSM 103496</strain>
    </source>
</reference>
<dbReference type="SUPFAM" id="SSF53474">
    <property type="entry name" value="alpha/beta-Hydrolases"/>
    <property type="match status" value="1"/>
</dbReference>
<comment type="caution">
    <text evidence="4">The sequence shown here is derived from an EMBL/GenBank/DDBJ whole genome shotgun (WGS) entry which is preliminary data.</text>
</comment>
<evidence type="ECO:0000313" key="5">
    <source>
        <dbReference type="Proteomes" id="UP001141259"/>
    </source>
</evidence>
<dbReference type="PANTHER" id="PTHR43798:SF31">
    <property type="entry name" value="AB HYDROLASE SUPERFAMILY PROTEIN YCLE"/>
    <property type="match status" value="1"/>
</dbReference>
<gene>
    <name evidence="4" type="ORF">NZH93_39845</name>
</gene>
<organism evidence="4 5">
    <name type="scientific">Umezawaea endophytica</name>
    <dbReference type="NCBI Taxonomy" id="1654476"/>
    <lineage>
        <taxon>Bacteria</taxon>
        <taxon>Bacillati</taxon>
        <taxon>Actinomycetota</taxon>
        <taxon>Actinomycetes</taxon>
        <taxon>Pseudonocardiales</taxon>
        <taxon>Pseudonocardiaceae</taxon>
        <taxon>Umezawaea</taxon>
    </lineage>
</organism>
<dbReference type="PRINTS" id="PR00111">
    <property type="entry name" value="ABHYDROLASE"/>
</dbReference>
<dbReference type="GO" id="GO:0016787">
    <property type="term" value="F:hydrolase activity"/>
    <property type="evidence" value="ECO:0007669"/>
    <property type="project" value="UniProtKB-KW"/>
</dbReference>
<evidence type="ECO:0000256" key="1">
    <source>
        <dbReference type="ARBA" id="ARBA00022801"/>
    </source>
</evidence>
<proteinExistence type="predicted"/>
<dbReference type="EMBL" id="JANYMP010000028">
    <property type="protein sequence ID" value="MCS7483039.1"/>
    <property type="molecule type" value="Genomic_DNA"/>
</dbReference>
<dbReference type="AlphaFoldDB" id="A0A9X2VVZ9"/>
<dbReference type="Proteomes" id="UP001141259">
    <property type="component" value="Unassembled WGS sequence"/>
</dbReference>
<dbReference type="InterPro" id="IPR050266">
    <property type="entry name" value="AB_hydrolase_sf"/>
</dbReference>
<name>A0A9X2VVZ9_9PSEU</name>
<evidence type="ECO:0000313" key="4">
    <source>
        <dbReference type="EMBL" id="MCS7483039.1"/>
    </source>
</evidence>
<feature type="domain" description="AB hydrolase-1" evidence="3">
    <location>
        <begin position="75"/>
        <end position="299"/>
    </location>
</feature>
<feature type="region of interest" description="Disordered" evidence="2">
    <location>
        <begin position="1"/>
        <end position="21"/>
    </location>
</feature>
<keyword evidence="5" id="KW-1185">Reference proteome</keyword>
<dbReference type="GO" id="GO:0016020">
    <property type="term" value="C:membrane"/>
    <property type="evidence" value="ECO:0007669"/>
    <property type="project" value="TreeGrafter"/>
</dbReference>